<keyword evidence="5" id="KW-1185">Reference proteome</keyword>
<dbReference type="SUPFAM" id="SSF48726">
    <property type="entry name" value="Immunoglobulin"/>
    <property type="match status" value="1"/>
</dbReference>
<evidence type="ECO:0000313" key="5">
    <source>
        <dbReference type="Proteomes" id="UP001488805"/>
    </source>
</evidence>
<keyword evidence="1" id="KW-0812">Transmembrane</keyword>
<keyword evidence="2" id="KW-0732">Signal</keyword>
<evidence type="ECO:0000256" key="1">
    <source>
        <dbReference type="SAM" id="Phobius"/>
    </source>
</evidence>
<evidence type="ECO:0000259" key="3">
    <source>
        <dbReference type="PROSITE" id="PS50835"/>
    </source>
</evidence>
<sequence length="221" mass="24371">MSPNVNKLALLLSLYVAAAFTEAPLEVRAALGENCTLQCTAAYKPGVQYRAVRWYKEEAPPSSGLHGLLSKDLPNGTTRWYVGLERAVQLLGESRDIILTNVSCGDVGSYTCHLAAPVGEQNREGQLLLRLRDCPADGPTENRLTDTYLVVFATIVLMLALVIFLISYGNLKNIIRDKNRIPKKETLLDAPLKPLDKKDLQSIYTLGPKVSKTATMKHVYV</sequence>
<evidence type="ECO:0000256" key="2">
    <source>
        <dbReference type="SAM" id="SignalP"/>
    </source>
</evidence>
<keyword evidence="1" id="KW-1133">Transmembrane helix</keyword>
<proteinExistence type="predicted"/>
<keyword evidence="1" id="KW-0472">Membrane</keyword>
<dbReference type="InterPro" id="IPR013783">
    <property type="entry name" value="Ig-like_fold"/>
</dbReference>
<reference evidence="4 5" key="1">
    <citation type="journal article" date="2024" name="Genome Biol. Evol.">
        <title>Chromosome-level genome assembly of the viviparous eelpout Zoarces viviparus.</title>
        <authorList>
            <person name="Fuhrmann N."/>
            <person name="Brasseur M.V."/>
            <person name="Bakowski C.E."/>
            <person name="Podsiadlowski L."/>
            <person name="Prost S."/>
            <person name="Krehenwinkel H."/>
            <person name="Mayer C."/>
        </authorList>
    </citation>
    <scope>NUCLEOTIDE SEQUENCE [LARGE SCALE GENOMIC DNA]</scope>
    <source>
        <strain evidence="4">NO-MEL_2022_Ind0_liver</strain>
    </source>
</reference>
<dbReference type="Gene3D" id="2.60.40.10">
    <property type="entry name" value="Immunoglobulins"/>
    <property type="match status" value="1"/>
</dbReference>
<accession>A0AAW1DWC1</accession>
<dbReference type="Proteomes" id="UP001488805">
    <property type="component" value="Unassembled WGS sequence"/>
</dbReference>
<protein>
    <recommendedName>
        <fullName evidence="3">Ig-like domain-containing protein</fullName>
    </recommendedName>
</protein>
<dbReference type="PROSITE" id="PS50835">
    <property type="entry name" value="IG_LIKE"/>
    <property type="match status" value="1"/>
</dbReference>
<dbReference type="InterPro" id="IPR036179">
    <property type="entry name" value="Ig-like_dom_sf"/>
</dbReference>
<dbReference type="InterPro" id="IPR003599">
    <property type="entry name" value="Ig_sub"/>
</dbReference>
<dbReference type="InterPro" id="IPR007110">
    <property type="entry name" value="Ig-like_dom"/>
</dbReference>
<organism evidence="4 5">
    <name type="scientific">Zoarces viviparus</name>
    <name type="common">Viviparous eelpout</name>
    <name type="synonym">Blennius viviparus</name>
    <dbReference type="NCBI Taxonomy" id="48416"/>
    <lineage>
        <taxon>Eukaryota</taxon>
        <taxon>Metazoa</taxon>
        <taxon>Chordata</taxon>
        <taxon>Craniata</taxon>
        <taxon>Vertebrata</taxon>
        <taxon>Euteleostomi</taxon>
        <taxon>Actinopterygii</taxon>
        <taxon>Neopterygii</taxon>
        <taxon>Teleostei</taxon>
        <taxon>Neoteleostei</taxon>
        <taxon>Acanthomorphata</taxon>
        <taxon>Eupercaria</taxon>
        <taxon>Perciformes</taxon>
        <taxon>Cottioidei</taxon>
        <taxon>Zoarcales</taxon>
        <taxon>Zoarcidae</taxon>
        <taxon>Zoarcinae</taxon>
        <taxon>Zoarces</taxon>
    </lineage>
</organism>
<dbReference type="EMBL" id="JBCEZU010000597">
    <property type="protein sequence ID" value="KAK9514373.1"/>
    <property type="molecule type" value="Genomic_DNA"/>
</dbReference>
<feature type="signal peptide" evidence="2">
    <location>
        <begin position="1"/>
        <end position="19"/>
    </location>
</feature>
<dbReference type="SMART" id="SM00409">
    <property type="entry name" value="IG"/>
    <property type="match status" value="1"/>
</dbReference>
<feature type="transmembrane region" description="Helical" evidence="1">
    <location>
        <begin position="148"/>
        <end position="171"/>
    </location>
</feature>
<comment type="caution">
    <text evidence="4">The sequence shown here is derived from an EMBL/GenBank/DDBJ whole genome shotgun (WGS) entry which is preliminary data.</text>
</comment>
<dbReference type="PANTHER" id="PTHR15193:SF1">
    <property type="entry name" value="CD83 ANTIGEN"/>
    <property type="match status" value="1"/>
</dbReference>
<feature type="chain" id="PRO_5043598131" description="Ig-like domain-containing protein" evidence="2">
    <location>
        <begin position="20"/>
        <end position="221"/>
    </location>
</feature>
<feature type="domain" description="Ig-like" evidence="3">
    <location>
        <begin position="3"/>
        <end position="112"/>
    </location>
</feature>
<gene>
    <name evidence="4" type="ORF">VZT92_027845</name>
</gene>
<name>A0AAW1DWC1_ZOAVI</name>
<evidence type="ECO:0000313" key="4">
    <source>
        <dbReference type="EMBL" id="KAK9514373.1"/>
    </source>
</evidence>
<dbReference type="AlphaFoldDB" id="A0AAW1DWC1"/>
<dbReference type="PANTHER" id="PTHR15193">
    <property type="entry name" value="CD83 ANTIGEN"/>
    <property type="match status" value="1"/>
</dbReference>